<evidence type="ECO:0000256" key="1">
    <source>
        <dbReference type="ARBA" id="ARBA00004167"/>
    </source>
</evidence>
<dbReference type="InterPro" id="IPR051221">
    <property type="entry name" value="LDLR-related"/>
</dbReference>
<dbReference type="InterPro" id="IPR002172">
    <property type="entry name" value="LDrepeatLR_classA_rpt"/>
</dbReference>
<dbReference type="InterPro" id="IPR023415">
    <property type="entry name" value="LDLR_class-A_CS"/>
</dbReference>
<organism evidence="10 11">
    <name type="scientific">Dimorphilus gyrociliatus</name>
    <dbReference type="NCBI Taxonomy" id="2664684"/>
    <lineage>
        <taxon>Eukaryota</taxon>
        <taxon>Metazoa</taxon>
        <taxon>Spiralia</taxon>
        <taxon>Lophotrochozoa</taxon>
        <taxon>Annelida</taxon>
        <taxon>Polychaeta</taxon>
        <taxon>Polychaeta incertae sedis</taxon>
        <taxon>Dinophilidae</taxon>
        <taxon>Dimorphilus</taxon>
    </lineage>
</organism>
<dbReference type="OrthoDB" id="10062665at2759"/>
<feature type="disulfide bond" evidence="9">
    <location>
        <begin position="188"/>
        <end position="206"/>
    </location>
</feature>
<dbReference type="InterPro" id="IPR036055">
    <property type="entry name" value="LDL_receptor-like_sf"/>
</dbReference>
<reference evidence="10 11" key="1">
    <citation type="submission" date="2020-08" db="EMBL/GenBank/DDBJ databases">
        <authorList>
            <person name="Hejnol A."/>
        </authorList>
    </citation>
    <scope>NUCLEOTIDE SEQUENCE [LARGE SCALE GENOMIC DNA]</scope>
</reference>
<keyword evidence="2" id="KW-0812">Transmembrane</keyword>
<dbReference type="PRINTS" id="PR00261">
    <property type="entry name" value="LDLRECEPTOR"/>
</dbReference>
<sequence length="367" mass="42808">MDKFNRSVIVSGDNIPFDIIGIHGPNLLKNNLHYTFDCLTQFRSDLRKYLSIKKYGDCLFTFTYKLNYTSCMKDYYSNFLCERTRDLTLLPENFSYNSLDVKGFSSCPKGFFACKPENFCISIVQVCDEIPDCPTANDELNCSGSIEFICENMERVPMTSLCNHRIDCSDNSDEKHCEFNCLNSNFQCKTGKCIPMRQFCDSEINCIDRSDEDCKENCTTFFCEKRCLRDKNICDLKQDCTKEAAEKDEIPEQCFKGYYRNFSKKNFLKSGCDPLQPEKQIFIRHHYNKSSSETFCRVKYDSMGELITKPHYPFEELRECLHIKCKQHEYQCRDKNYCISLENVCDGISHCYFSDDEIACGINNSHL</sequence>
<gene>
    <name evidence="10" type="ORF">DGYR_LOCUS3423</name>
</gene>
<dbReference type="PANTHER" id="PTHR22722">
    <property type="entry name" value="LOW-DENSITY LIPOPROTEIN RECEPTOR-RELATED PROTEIN 2-RELATED"/>
    <property type="match status" value="1"/>
</dbReference>
<feature type="disulfide bond" evidence="9">
    <location>
        <begin position="181"/>
        <end position="193"/>
    </location>
</feature>
<proteinExistence type="predicted"/>
<evidence type="ECO:0000256" key="8">
    <source>
        <dbReference type="ARBA" id="ARBA00023180"/>
    </source>
</evidence>
<dbReference type="Pfam" id="PF00057">
    <property type="entry name" value="Ldl_recept_a"/>
    <property type="match status" value="3"/>
</dbReference>
<keyword evidence="4" id="KW-1133">Transmembrane helix</keyword>
<feature type="disulfide bond" evidence="9">
    <location>
        <begin position="345"/>
        <end position="360"/>
    </location>
</feature>
<dbReference type="PROSITE" id="PS50068">
    <property type="entry name" value="LDLRA_2"/>
    <property type="match status" value="4"/>
</dbReference>
<evidence type="ECO:0000256" key="2">
    <source>
        <dbReference type="ARBA" id="ARBA00022692"/>
    </source>
</evidence>
<evidence type="ECO:0000256" key="9">
    <source>
        <dbReference type="PROSITE-ProRule" id="PRU00124"/>
    </source>
</evidence>
<dbReference type="AlphaFoldDB" id="A0A7I8VEL0"/>
<dbReference type="GO" id="GO:0005041">
    <property type="term" value="F:low-density lipoprotein particle receptor activity"/>
    <property type="evidence" value="ECO:0007669"/>
    <property type="project" value="TreeGrafter"/>
</dbReference>
<dbReference type="CDD" id="cd00112">
    <property type="entry name" value="LDLa"/>
    <property type="match status" value="4"/>
</dbReference>
<evidence type="ECO:0000256" key="5">
    <source>
        <dbReference type="ARBA" id="ARBA00023136"/>
    </source>
</evidence>
<keyword evidence="7" id="KW-0675">Receptor</keyword>
<feature type="disulfide bond" evidence="9">
    <location>
        <begin position="150"/>
        <end position="168"/>
    </location>
</feature>
<evidence type="ECO:0000256" key="4">
    <source>
        <dbReference type="ARBA" id="ARBA00022989"/>
    </source>
</evidence>
<dbReference type="EMBL" id="CAJFCJ010000005">
    <property type="protein sequence ID" value="CAD5114595.1"/>
    <property type="molecule type" value="Genomic_DNA"/>
</dbReference>
<evidence type="ECO:0000313" key="10">
    <source>
        <dbReference type="EMBL" id="CAD5114595.1"/>
    </source>
</evidence>
<evidence type="ECO:0000313" key="11">
    <source>
        <dbReference type="Proteomes" id="UP000549394"/>
    </source>
</evidence>
<keyword evidence="5" id="KW-0472">Membrane</keyword>
<dbReference type="PROSITE" id="PS01209">
    <property type="entry name" value="LDLRA_1"/>
    <property type="match status" value="2"/>
</dbReference>
<dbReference type="GO" id="GO:0005886">
    <property type="term" value="C:plasma membrane"/>
    <property type="evidence" value="ECO:0007669"/>
    <property type="project" value="TreeGrafter"/>
</dbReference>
<keyword evidence="3" id="KW-0677">Repeat</keyword>
<dbReference type="PANTHER" id="PTHR22722:SF5">
    <property type="entry name" value="LOW-DENSITY LIPOPROTEIN RECEPTOR-RELATED PROTEIN 1B"/>
    <property type="match status" value="1"/>
</dbReference>
<evidence type="ECO:0000256" key="7">
    <source>
        <dbReference type="ARBA" id="ARBA00023170"/>
    </source>
</evidence>
<dbReference type="Gene3D" id="4.10.400.10">
    <property type="entry name" value="Low-density Lipoprotein Receptor"/>
    <property type="match status" value="4"/>
</dbReference>
<comment type="subcellular location">
    <subcellularLocation>
        <location evidence="1">Membrane</location>
        <topology evidence="1">Single-pass membrane protein</topology>
    </subcellularLocation>
</comment>
<feature type="disulfide bond" evidence="9">
    <location>
        <begin position="127"/>
        <end position="142"/>
    </location>
</feature>
<comment type="caution">
    <text evidence="10">The sequence shown here is derived from an EMBL/GenBank/DDBJ whole genome shotgun (WGS) entry which is preliminary data.</text>
</comment>
<comment type="caution">
    <text evidence="9">Lacks conserved residue(s) required for the propagation of feature annotation.</text>
</comment>
<keyword evidence="8" id="KW-0325">Glycoprotein</keyword>
<keyword evidence="11" id="KW-1185">Reference proteome</keyword>
<dbReference type="GO" id="GO:0043235">
    <property type="term" value="C:receptor complex"/>
    <property type="evidence" value="ECO:0007669"/>
    <property type="project" value="TreeGrafter"/>
</dbReference>
<evidence type="ECO:0000256" key="3">
    <source>
        <dbReference type="ARBA" id="ARBA00022737"/>
    </source>
</evidence>
<dbReference type="SMART" id="SM00192">
    <property type="entry name" value="LDLa"/>
    <property type="match status" value="4"/>
</dbReference>
<dbReference type="Proteomes" id="UP000549394">
    <property type="component" value="Unassembled WGS sequence"/>
</dbReference>
<name>A0A7I8VEL0_9ANNE</name>
<protein>
    <submittedName>
        <fullName evidence="10">DgyrCDS3682</fullName>
    </submittedName>
</protein>
<dbReference type="SUPFAM" id="SSF57424">
    <property type="entry name" value="LDL receptor-like module"/>
    <property type="match status" value="4"/>
</dbReference>
<evidence type="ECO:0000256" key="6">
    <source>
        <dbReference type="ARBA" id="ARBA00023157"/>
    </source>
</evidence>
<accession>A0A7I8VEL0</accession>
<keyword evidence="6 9" id="KW-1015">Disulfide bond</keyword>
<feature type="disulfide bond" evidence="9">
    <location>
        <begin position="162"/>
        <end position="177"/>
    </location>
</feature>